<feature type="domain" description="TNFR-Cys" evidence="4">
    <location>
        <begin position="61"/>
        <end position="102"/>
    </location>
</feature>
<dbReference type="PANTHER" id="PTHR47496:SF1">
    <property type="entry name" value="CD27 ANTIGEN"/>
    <property type="match status" value="1"/>
</dbReference>
<feature type="repeat" description="TNFR-Cys" evidence="1">
    <location>
        <begin position="61"/>
        <end position="102"/>
    </location>
</feature>
<dbReference type="PROSITE" id="PS50050">
    <property type="entry name" value="TNFR_NGFR_2"/>
    <property type="match status" value="1"/>
</dbReference>
<dbReference type="GO" id="GO:0004888">
    <property type="term" value="F:transmembrane signaling receptor activity"/>
    <property type="evidence" value="ECO:0007669"/>
    <property type="project" value="InterPro"/>
</dbReference>
<comment type="caution">
    <text evidence="5">The sequence shown here is derived from an EMBL/GenBank/DDBJ whole genome shotgun (WGS) entry which is preliminary data.</text>
</comment>
<dbReference type="GO" id="GO:0009897">
    <property type="term" value="C:external side of plasma membrane"/>
    <property type="evidence" value="ECO:0007669"/>
    <property type="project" value="TreeGrafter"/>
</dbReference>
<dbReference type="InterPro" id="IPR001368">
    <property type="entry name" value="TNFR/NGFR_Cys_rich_reg"/>
</dbReference>
<dbReference type="SMART" id="SM00208">
    <property type="entry name" value="TNFR"/>
    <property type="match status" value="2"/>
</dbReference>
<dbReference type="InterPro" id="IPR008063">
    <property type="entry name" value="Fas_rcpt"/>
</dbReference>
<protein>
    <recommendedName>
        <fullName evidence="4">TNFR-Cys domain-containing protein</fullName>
    </recommendedName>
</protein>
<gene>
    <name evidence="5" type="ORF">DNTS_030370</name>
</gene>
<keyword evidence="3" id="KW-0732">Signal</keyword>
<feature type="disulfide bond" evidence="1">
    <location>
        <begin position="84"/>
        <end position="102"/>
    </location>
</feature>
<dbReference type="Gene3D" id="2.10.50.10">
    <property type="entry name" value="Tumor Necrosis Factor Receptor, subunit A, domain 2"/>
    <property type="match status" value="2"/>
</dbReference>
<sequence>MLLSLLCVLLFASHILSFKPQAKCDERTQYFHNGQCCKKCKPGEFMEQPCVEGSTETTCRACGSGYFMNEFNDNLRWCRECTSCSKEHVMYKTCNATSDAVCGCKEGYTCNDSKCQECEKVALPPAPSALPPAPQGFWSSTSNSGSSHSTEEEEVPMPVQEVCGKMEKLEEV</sequence>
<dbReference type="AlphaFoldDB" id="A0A553QWC8"/>
<dbReference type="GO" id="GO:0006955">
    <property type="term" value="P:immune response"/>
    <property type="evidence" value="ECO:0007669"/>
    <property type="project" value="InterPro"/>
</dbReference>
<dbReference type="Proteomes" id="UP000316079">
    <property type="component" value="Unassembled WGS sequence"/>
</dbReference>
<dbReference type="GO" id="GO:0006915">
    <property type="term" value="P:apoptotic process"/>
    <property type="evidence" value="ECO:0007669"/>
    <property type="project" value="InterPro"/>
</dbReference>
<keyword evidence="1" id="KW-1015">Disulfide bond</keyword>
<feature type="disulfide bond" evidence="1">
    <location>
        <begin position="81"/>
        <end position="94"/>
    </location>
</feature>
<keyword evidence="6" id="KW-1185">Reference proteome</keyword>
<dbReference type="SUPFAM" id="SSF57586">
    <property type="entry name" value="TNF receptor-like"/>
    <property type="match status" value="2"/>
</dbReference>
<name>A0A553QWC8_9TELE</name>
<evidence type="ECO:0000313" key="6">
    <source>
        <dbReference type="Proteomes" id="UP000316079"/>
    </source>
</evidence>
<feature type="signal peptide" evidence="3">
    <location>
        <begin position="1"/>
        <end position="17"/>
    </location>
</feature>
<feature type="region of interest" description="Disordered" evidence="2">
    <location>
        <begin position="129"/>
        <end position="161"/>
    </location>
</feature>
<dbReference type="InterPro" id="IPR053126">
    <property type="entry name" value="CD27_receptor"/>
</dbReference>
<reference evidence="5 6" key="1">
    <citation type="journal article" date="2019" name="Sci. Data">
        <title>Hybrid genome assembly and annotation of Danionella translucida.</title>
        <authorList>
            <person name="Kadobianskyi M."/>
            <person name="Schulze L."/>
            <person name="Schuelke M."/>
            <person name="Judkewitz B."/>
        </authorList>
    </citation>
    <scope>NUCLEOTIDE SEQUENCE [LARGE SCALE GENOMIC DNA]</scope>
    <source>
        <strain evidence="5 6">Bolton</strain>
    </source>
</reference>
<dbReference type="OrthoDB" id="9950067at2759"/>
<evidence type="ECO:0000256" key="2">
    <source>
        <dbReference type="SAM" id="MobiDB-lite"/>
    </source>
</evidence>
<proteinExistence type="predicted"/>
<dbReference type="PRINTS" id="PR01680">
    <property type="entry name" value="TNFACTORR6"/>
</dbReference>
<feature type="chain" id="PRO_5021804804" description="TNFR-Cys domain-containing protein" evidence="3">
    <location>
        <begin position="18"/>
        <end position="172"/>
    </location>
</feature>
<evidence type="ECO:0000313" key="5">
    <source>
        <dbReference type="EMBL" id="TRY94283.1"/>
    </source>
</evidence>
<organism evidence="5 6">
    <name type="scientific">Danionella cerebrum</name>
    <dbReference type="NCBI Taxonomy" id="2873325"/>
    <lineage>
        <taxon>Eukaryota</taxon>
        <taxon>Metazoa</taxon>
        <taxon>Chordata</taxon>
        <taxon>Craniata</taxon>
        <taxon>Vertebrata</taxon>
        <taxon>Euteleostomi</taxon>
        <taxon>Actinopterygii</taxon>
        <taxon>Neopterygii</taxon>
        <taxon>Teleostei</taxon>
        <taxon>Ostariophysi</taxon>
        <taxon>Cypriniformes</taxon>
        <taxon>Danionidae</taxon>
        <taxon>Danioninae</taxon>
        <taxon>Danionella</taxon>
    </lineage>
</organism>
<dbReference type="PROSITE" id="PS00652">
    <property type="entry name" value="TNFR_NGFR_1"/>
    <property type="match status" value="2"/>
</dbReference>
<feature type="compositionally biased region" description="Low complexity" evidence="2">
    <location>
        <begin position="139"/>
        <end position="148"/>
    </location>
</feature>
<dbReference type="EMBL" id="SRMA01025462">
    <property type="protein sequence ID" value="TRY94283.1"/>
    <property type="molecule type" value="Genomic_DNA"/>
</dbReference>
<dbReference type="PANTHER" id="PTHR47496">
    <property type="entry name" value="CD27"/>
    <property type="match status" value="1"/>
</dbReference>
<dbReference type="Pfam" id="PF00020">
    <property type="entry name" value="TNFR_c6"/>
    <property type="match status" value="1"/>
</dbReference>
<evidence type="ECO:0000256" key="3">
    <source>
        <dbReference type="SAM" id="SignalP"/>
    </source>
</evidence>
<accession>A0A553QWC8</accession>
<evidence type="ECO:0000256" key="1">
    <source>
        <dbReference type="PROSITE-ProRule" id="PRU00206"/>
    </source>
</evidence>
<evidence type="ECO:0000259" key="4">
    <source>
        <dbReference type="PROSITE" id="PS50050"/>
    </source>
</evidence>
<dbReference type="GO" id="GO:0007165">
    <property type="term" value="P:signal transduction"/>
    <property type="evidence" value="ECO:0007669"/>
    <property type="project" value="InterPro"/>
</dbReference>
<dbReference type="GO" id="GO:0043066">
    <property type="term" value="P:negative regulation of apoptotic process"/>
    <property type="evidence" value="ECO:0007669"/>
    <property type="project" value="TreeGrafter"/>
</dbReference>
<comment type="caution">
    <text evidence="1">Lacks conserved residue(s) required for the propagation of feature annotation.</text>
</comment>